<evidence type="ECO:0000256" key="1">
    <source>
        <dbReference type="SAM" id="Phobius"/>
    </source>
</evidence>
<dbReference type="AlphaFoldDB" id="A0AAU2GXY6"/>
<organism evidence="2">
    <name type="scientific">Streptomyces sp. NBC_00060</name>
    <dbReference type="NCBI Taxonomy" id="2975636"/>
    <lineage>
        <taxon>Bacteria</taxon>
        <taxon>Bacillati</taxon>
        <taxon>Actinomycetota</taxon>
        <taxon>Actinomycetes</taxon>
        <taxon>Kitasatosporales</taxon>
        <taxon>Streptomycetaceae</taxon>
        <taxon>Streptomyces</taxon>
    </lineage>
</organism>
<evidence type="ECO:0000313" key="2">
    <source>
        <dbReference type="EMBL" id="WTU39488.1"/>
    </source>
</evidence>
<gene>
    <name evidence="2" type="ORF">OHV25_07840</name>
</gene>
<feature type="transmembrane region" description="Helical" evidence="1">
    <location>
        <begin position="7"/>
        <end position="25"/>
    </location>
</feature>
<accession>A0AAU2GXY6</accession>
<dbReference type="EMBL" id="CP108253">
    <property type="protein sequence ID" value="WTU39488.1"/>
    <property type="molecule type" value="Genomic_DNA"/>
</dbReference>
<feature type="transmembrane region" description="Helical" evidence="1">
    <location>
        <begin position="31"/>
        <end position="49"/>
    </location>
</feature>
<reference evidence="2" key="1">
    <citation type="submission" date="2022-10" db="EMBL/GenBank/DDBJ databases">
        <title>The complete genomes of actinobacterial strains from the NBC collection.</title>
        <authorList>
            <person name="Joergensen T.S."/>
            <person name="Alvarez Arevalo M."/>
            <person name="Sterndorff E.B."/>
            <person name="Faurdal D."/>
            <person name="Vuksanovic O."/>
            <person name="Mourched A.-S."/>
            <person name="Charusanti P."/>
            <person name="Shaw S."/>
            <person name="Blin K."/>
            <person name="Weber T."/>
        </authorList>
    </citation>
    <scope>NUCLEOTIDE SEQUENCE</scope>
    <source>
        <strain evidence="2">NBC_00060</strain>
    </source>
</reference>
<sequence>MKKARDLLITLLLAALTIKVLWWTVEPLIPYLVSGLAIVMVLGFIYYRMTRW</sequence>
<protein>
    <submittedName>
        <fullName evidence="2">Uncharacterized protein</fullName>
    </submittedName>
</protein>
<keyword evidence="1" id="KW-0812">Transmembrane</keyword>
<proteinExistence type="predicted"/>
<keyword evidence="1" id="KW-0472">Membrane</keyword>
<name>A0AAU2GXY6_9ACTN</name>
<keyword evidence="1" id="KW-1133">Transmembrane helix</keyword>